<name>A0A383VKI1_TETOB</name>
<proteinExistence type="predicted"/>
<evidence type="ECO:0000256" key="2">
    <source>
        <dbReference type="SAM" id="Phobius"/>
    </source>
</evidence>
<dbReference type="Proteomes" id="UP000256970">
    <property type="component" value="Unassembled WGS sequence"/>
</dbReference>
<feature type="compositionally biased region" description="Low complexity" evidence="1">
    <location>
        <begin position="206"/>
        <end position="221"/>
    </location>
</feature>
<feature type="compositionally biased region" description="Low complexity" evidence="1">
    <location>
        <begin position="510"/>
        <end position="527"/>
    </location>
</feature>
<feature type="compositionally biased region" description="Low complexity" evidence="1">
    <location>
        <begin position="147"/>
        <end position="168"/>
    </location>
</feature>
<feature type="region of interest" description="Disordered" evidence="1">
    <location>
        <begin position="413"/>
        <end position="483"/>
    </location>
</feature>
<evidence type="ECO:0000313" key="4">
    <source>
        <dbReference type="Proteomes" id="UP000256970"/>
    </source>
</evidence>
<dbReference type="EMBL" id="FNXT01000496">
    <property type="protein sequence ID" value="SZX64876.1"/>
    <property type="molecule type" value="Genomic_DNA"/>
</dbReference>
<keyword evidence="2" id="KW-1133">Transmembrane helix</keyword>
<feature type="compositionally biased region" description="Low complexity" evidence="1">
    <location>
        <begin position="33"/>
        <end position="49"/>
    </location>
</feature>
<feature type="region of interest" description="Disordered" evidence="1">
    <location>
        <begin position="243"/>
        <end position="293"/>
    </location>
</feature>
<protein>
    <submittedName>
        <fullName evidence="3">Uncharacterized protein</fullName>
    </submittedName>
</protein>
<dbReference type="AlphaFoldDB" id="A0A383VKI1"/>
<feature type="compositionally biased region" description="Low complexity" evidence="1">
    <location>
        <begin position="244"/>
        <end position="257"/>
    </location>
</feature>
<feature type="compositionally biased region" description="Polar residues" evidence="1">
    <location>
        <begin position="17"/>
        <end position="28"/>
    </location>
</feature>
<organism evidence="3 4">
    <name type="scientific">Tetradesmus obliquus</name>
    <name type="common">Green alga</name>
    <name type="synonym">Acutodesmus obliquus</name>
    <dbReference type="NCBI Taxonomy" id="3088"/>
    <lineage>
        <taxon>Eukaryota</taxon>
        <taxon>Viridiplantae</taxon>
        <taxon>Chlorophyta</taxon>
        <taxon>core chlorophytes</taxon>
        <taxon>Chlorophyceae</taxon>
        <taxon>CS clade</taxon>
        <taxon>Sphaeropleales</taxon>
        <taxon>Scenedesmaceae</taxon>
        <taxon>Tetradesmus</taxon>
    </lineage>
</organism>
<keyword evidence="4" id="KW-1185">Reference proteome</keyword>
<dbReference type="PANTHER" id="PTHR13491:SF0">
    <property type="entry name" value="ZINC FINGER CCHC DOMAIN-CONTAINING PROTEIN 10"/>
    <property type="match status" value="1"/>
</dbReference>
<dbReference type="InterPro" id="IPR039715">
    <property type="entry name" value="ZCCHC10"/>
</dbReference>
<evidence type="ECO:0000313" key="3">
    <source>
        <dbReference type="EMBL" id="SZX64876.1"/>
    </source>
</evidence>
<feature type="region of interest" description="Disordered" evidence="1">
    <location>
        <begin position="1"/>
        <end position="49"/>
    </location>
</feature>
<sequence length="1004" mass="101696">MGADSGDGSSPKPAFLGTSTAAKGSTAMQRHPPAAAAAAGTAGSANSRGTSAAGASAAISVSIPSARVGHKGSTGGAGNAGFGRQAGPKRILLSANQFVLLCVLALLLLLPLSLLANVHRHGPAAAGSSGMQTVPNWLREHVGGSSGSTVSSTSGGSSSSSVGGSSSSRGKVIDLDNIDLSKWEPLPRNYQAAKAIITASKNDGESSSSSSGGSSSSSSSSDGHCIPPFRATSWEAVDAEAARDAAGAAAASQQQQQEEVKHERAVEDEEADRRRLRQLQQQQPTAAAATAAVPAPAGAAATSAAAPVPAPDAAAAGDDDAGAALDAAYYDAEAATADAVPLGAAAAAAAPASDSKAQAQKAAAAAAAAPGPAPSDSEDTTAAAVKGIEYYYDADAAEAAGGEAAASGSNAATAASGAAGSGTTTPAAAPPTTAATATPGTAAAAAASSTTSADTAAADEPTGQQAYKPAEPEQPKSAAAASAAAAAGDAKGKAAGSYASQFDAPAPGTAKPSSSSINSSSSSSAAPTPSPAPPAAPIDVAAAVGGLRIALVNDVEFHHEVTLGLMAALQKHRERLTVYLHDSMFKPKDSSSSSSSSFDLVSYVDAVMPGNSLRNAYYKEGINETDVAIFVSPEFSIGYYREFIRRARPRMLIVFIHEPNMDLSRLQYIINMHPLVGVAALSPHVAATVKARMRMHHVHWMMPVHAVGCANTCFEGWAVQGKFEGQRRSYSSLWEAMADQLAAAGGGSGSAAVQAAPARLLQQPQQPGRERGLRIGSSSSSAVAARRRLQLQHRRTLQQQQQQRQYNLPTTFMAAADSSSSSRSLQQAPAAAAAAAVGVLPRINLLGSGQPPLLGLPQQLRPHVFLYRDLGYADYYDTLCRSQALLPLFNASSGYLRDKISSSVLASLAAGVPLMVPRRFLEVYEAFKEEHVLLLDDGASGAEPGAAELASISKLSGPEGAATLAARRKALAQLRHVLNQHAAAKLDGLMVAAASRPHASTKQD</sequence>
<feature type="compositionally biased region" description="Low complexity" evidence="1">
    <location>
        <begin position="413"/>
        <end position="462"/>
    </location>
</feature>
<keyword evidence="2" id="KW-0812">Transmembrane</keyword>
<evidence type="ECO:0000256" key="1">
    <source>
        <dbReference type="SAM" id="MobiDB-lite"/>
    </source>
</evidence>
<accession>A0A383VKI1</accession>
<keyword evidence="2" id="KW-0472">Membrane</keyword>
<reference evidence="3 4" key="1">
    <citation type="submission" date="2016-10" db="EMBL/GenBank/DDBJ databases">
        <authorList>
            <person name="Cai Z."/>
        </authorList>
    </citation>
    <scope>NUCLEOTIDE SEQUENCE [LARGE SCALE GENOMIC DNA]</scope>
</reference>
<feature type="transmembrane region" description="Helical" evidence="2">
    <location>
        <begin position="98"/>
        <end position="116"/>
    </location>
</feature>
<feature type="region of interest" description="Disordered" evidence="1">
    <location>
        <begin position="504"/>
        <end position="533"/>
    </location>
</feature>
<gene>
    <name evidence="3" type="ORF">BQ4739_LOCUS5354</name>
</gene>
<dbReference type="PANTHER" id="PTHR13491">
    <property type="entry name" value="ZCCHC10 PROTEIN"/>
    <property type="match status" value="1"/>
</dbReference>
<feature type="compositionally biased region" description="Low complexity" evidence="1">
    <location>
        <begin position="278"/>
        <end position="293"/>
    </location>
</feature>
<feature type="region of interest" description="Disordered" evidence="1">
    <location>
        <begin position="138"/>
        <end position="168"/>
    </location>
</feature>
<feature type="region of interest" description="Disordered" evidence="1">
    <location>
        <begin position="200"/>
        <end position="228"/>
    </location>
</feature>